<evidence type="ECO:0000256" key="1">
    <source>
        <dbReference type="ARBA" id="ARBA00007072"/>
    </source>
</evidence>
<evidence type="ECO:0000256" key="6">
    <source>
        <dbReference type="SAM" id="SignalP"/>
    </source>
</evidence>
<dbReference type="RefSeq" id="WP_015793846.1">
    <property type="nucleotide sequence ID" value="NC_013131.1"/>
</dbReference>
<evidence type="ECO:0000313" key="9">
    <source>
        <dbReference type="EMBL" id="ACU74117.1"/>
    </source>
</evidence>
<keyword evidence="3" id="KW-0119">Carbohydrate metabolism</keyword>
<dbReference type="Pfam" id="PF00759">
    <property type="entry name" value="Glyco_hydro_9"/>
    <property type="match status" value="1"/>
</dbReference>
<proteinExistence type="inferred from homology"/>
<dbReference type="EMBL" id="CP001700">
    <property type="protein sequence ID" value="ACU74117.1"/>
    <property type="molecule type" value="Genomic_DNA"/>
</dbReference>
<reference evidence="9 10" key="1">
    <citation type="journal article" date="2009" name="Stand. Genomic Sci.">
        <title>Complete genome sequence of Catenulispora acidiphila type strain (ID 139908).</title>
        <authorList>
            <person name="Copeland A."/>
            <person name="Lapidus A."/>
            <person name="Glavina Del Rio T."/>
            <person name="Nolan M."/>
            <person name="Lucas S."/>
            <person name="Chen F."/>
            <person name="Tice H."/>
            <person name="Cheng J.F."/>
            <person name="Bruce D."/>
            <person name="Goodwin L."/>
            <person name="Pitluck S."/>
            <person name="Mikhailova N."/>
            <person name="Pati A."/>
            <person name="Ivanova N."/>
            <person name="Mavromatis K."/>
            <person name="Chen A."/>
            <person name="Palaniappan K."/>
            <person name="Chain P."/>
            <person name="Land M."/>
            <person name="Hauser L."/>
            <person name="Chang Y.J."/>
            <person name="Jeffries C.D."/>
            <person name="Chertkov O."/>
            <person name="Brettin T."/>
            <person name="Detter J.C."/>
            <person name="Han C."/>
            <person name="Ali Z."/>
            <person name="Tindall B.J."/>
            <person name="Goker M."/>
            <person name="Bristow J."/>
            <person name="Eisen J.A."/>
            <person name="Markowitz V."/>
            <person name="Hugenholtz P."/>
            <person name="Kyrpides N.C."/>
            <person name="Klenk H.P."/>
        </authorList>
    </citation>
    <scope>NUCLEOTIDE SEQUENCE [LARGE SCALE GENOMIC DNA]</scope>
    <source>
        <strain evidence="10">DSM 44928 / JCM 14897 / NBRC 102108 / NRRL B-24433 / ID139908</strain>
    </source>
</reference>
<dbReference type="GO" id="GO:0008810">
    <property type="term" value="F:cellulase activity"/>
    <property type="evidence" value="ECO:0007669"/>
    <property type="project" value="InterPro"/>
</dbReference>
<protein>
    <submittedName>
        <fullName evidence="9">Glycoside hydrolase family 9</fullName>
    </submittedName>
</protein>
<feature type="chain" id="PRO_5002980686" evidence="6">
    <location>
        <begin position="41"/>
        <end position="653"/>
    </location>
</feature>
<dbReference type="InterPro" id="IPR012341">
    <property type="entry name" value="6hp_glycosidase-like_sf"/>
</dbReference>
<dbReference type="KEGG" id="cai:Caci_5258"/>
<dbReference type="InterPro" id="IPR013783">
    <property type="entry name" value="Ig-like_fold"/>
</dbReference>
<dbReference type="GO" id="GO:0000272">
    <property type="term" value="P:polysaccharide catabolic process"/>
    <property type="evidence" value="ECO:0007669"/>
    <property type="project" value="UniProtKB-KW"/>
</dbReference>
<evidence type="ECO:0000256" key="4">
    <source>
        <dbReference type="ARBA" id="ARBA00023295"/>
    </source>
</evidence>
<evidence type="ECO:0000256" key="3">
    <source>
        <dbReference type="ARBA" id="ARBA00023277"/>
    </source>
</evidence>
<dbReference type="eggNOG" id="COG0726">
    <property type="taxonomic scope" value="Bacteria"/>
</dbReference>
<keyword evidence="6" id="KW-0732">Signal</keyword>
<evidence type="ECO:0000259" key="8">
    <source>
        <dbReference type="Pfam" id="PF02927"/>
    </source>
</evidence>
<dbReference type="Pfam" id="PF02927">
    <property type="entry name" value="CelD_N"/>
    <property type="match status" value="1"/>
</dbReference>
<keyword evidence="4" id="KW-0326">Glycosidase</keyword>
<gene>
    <name evidence="9" type="ordered locus">Caci_5258</name>
</gene>
<dbReference type="Gene3D" id="1.50.10.10">
    <property type="match status" value="1"/>
</dbReference>
<dbReference type="AlphaFoldDB" id="C7Q7V0"/>
<dbReference type="OrthoDB" id="9808897at2"/>
<dbReference type="SUPFAM" id="SSF48208">
    <property type="entry name" value="Six-hairpin glycosidases"/>
    <property type="match status" value="1"/>
</dbReference>
<keyword evidence="10" id="KW-1185">Reference proteome</keyword>
<sequence precursor="true">MVSRARPRFRHRRTVAALSAVSLAGLTVGTATVLSQPAQAAQSANTGLVRVDQAGYLAGDVKQAYLMTGGAVSGAKFSVLNAKGKTVLTGKVGGTSLGKWNAAYPDVYPIVFSGLKTPGTYHIAVAGSASGSSPTFTVTSSGSLYGKLVTDGVTFFQTQRDGSNVVPGALNRKPSHLNDAAASLYAWPTFAPDDSDTITDADLTKLGGTVDVSGGWFDAGDYLKFSNNEAFGDITLLAAQRALGSSAPASLTAEAHYGETWLNKAWNQKTKTLVLQVGIGSGNAAGTFTGDHDLWRLPQKDDGDTATADRYSAAHRPAFLAASPGARISPNIAGRVAAAFALAAQVDAKSNPKQAAAEYQAAASVYAQADTSAPPSPLTTALPNGYYPESIWHDAMELGGAELALAAQKLGHSPSSYLSQAATYAKDYIASDTGDTFNLYDNSALAHADLIKAIAAAGNPSGLAVTRAALTADLKRQVQSAASKASSDVFHAGGDYADFDVNAHTFGFLTEEALYRQASGDTSFQSFATEQRDWLLGANAWGQAFMVGEGSTFPKCMQHQVANLSGSLNGTGAIATGAVMNGPNNTSNFDGGLGSYQDGMKPCPPGGTDPDTKFTGHNSRFSDDVRSWQTDEPALDMTGSAVLGAAMQETLGG</sequence>
<evidence type="ECO:0000256" key="5">
    <source>
        <dbReference type="ARBA" id="ARBA00023326"/>
    </source>
</evidence>
<organism evidence="9 10">
    <name type="scientific">Catenulispora acidiphila (strain DSM 44928 / JCM 14897 / NBRC 102108 / NRRL B-24433 / ID139908)</name>
    <dbReference type="NCBI Taxonomy" id="479433"/>
    <lineage>
        <taxon>Bacteria</taxon>
        <taxon>Bacillati</taxon>
        <taxon>Actinomycetota</taxon>
        <taxon>Actinomycetes</taxon>
        <taxon>Catenulisporales</taxon>
        <taxon>Catenulisporaceae</taxon>
        <taxon>Catenulispora</taxon>
    </lineage>
</organism>
<keyword evidence="2 9" id="KW-0378">Hydrolase</keyword>
<dbReference type="Proteomes" id="UP000000851">
    <property type="component" value="Chromosome"/>
</dbReference>
<name>C7Q7V0_CATAD</name>
<dbReference type="PANTHER" id="PTHR22298">
    <property type="entry name" value="ENDO-1,4-BETA-GLUCANASE"/>
    <property type="match status" value="1"/>
</dbReference>
<dbReference type="Gene3D" id="2.60.40.10">
    <property type="entry name" value="Immunoglobulins"/>
    <property type="match status" value="1"/>
</dbReference>
<evidence type="ECO:0000313" key="10">
    <source>
        <dbReference type="Proteomes" id="UP000000851"/>
    </source>
</evidence>
<dbReference type="CDD" id="cd02850">
    <property type="entry name" value="E_set_Cellulase_N"/>
    <property type="match status" value="1"/>
</dbReference>
<dbReference type="SUPFAM" id="SSF81296">
    <property type="entry name" value="E set domains"/>
    <property type="match status" value="1"/>
</dbReference>
<dbReference type="InParanoid" id="C7Q7V0"/>
<dbReference type="InterPro" id="IPR001701">
    <property type="entry name" value="Glyco_hydro_9"/>
</dbReference>
<feature type="domain" description="Cellulase Ig-like" evidence="8">
    <location>
        <begin position="49"/>
        <end position="128"/>
    </location>
</feature>
<comment type="similarity">
    <text evidence="1">Belongs to the glycosyl hydrolase 9 (cellulase E) family.</text>
</comment>
<dbReference type="InterPro" id="IPR008928">
    <property type="entry name" value="6-hairpin_glycosidase_sf"/>
</dbReference>
<keyword evidence="5" id="KW-0624">Polysaccharide degradation</keyword>
<feature type="signal peptide" evidence="6">
    <location>
        <begin position="1"/>
        <end position="40"/>
    </location>
</feature>
<dbReference type="HOGENOM" id="CLU_419617_0_0_11"/>
<feature type="domain" description="Glycoside hydrolase family 9" evidence="7">
    <location>
        <begin position="145"/>
        <end position="642"/>
    </location>
</feature>
<dbReference type="InterPro" id="IPR014756">
    <property type="entry name" value="Ig_E-set"/>
</dbReference>
<dbReference type="CAZy" id="GH9">
    <property type="family name" value="Glycoside Hydrolase Family 9"/>
</dbReference>
<evidence type="ECO:0000256" key="2">
    <source>
        <dbReference type="ARBA" id="ARBA00022801"/>
    </source>
</evidence>
<accession>C7Q7V0</accession>
<evidence type="ECO:0000259" key="7">
    <source>
        <dbReference type="Pfam" id="PF00759"/>
    </source>
</evidence>
<dbReference type="InterPro" id="IPR004197">
    <property type="entry name" value="Cellulase_Ig-like"/>
</dbReference>
<dbReference type="STRING" id="479433.Caci_5258"/>